<evidence type="ECO:0000256" key="3">
    <source>
        <dbReference type="ARBA" id="ARBA00023015"/>
    </source>
</evidence>
<comment type="cofactor">
    <cofactor evidence="1">
        <name>Zn(2+)</name>
        <dbReference type="ChEBI" id="CHEBI:29105"/>
    </cofactor>
</comment>
<dbReference type="InterPro" id="IPR004026">
    <property type="entry name" value="Ada_DNA_repair_Zn-bd"/>
</dbReference>
<feature type="region of interest" description="Disordered" evidence="6">
    <location>
        <begin position="262"/>
        <end position="292"/>
    </location>
</feature>
<evidence type="ECO:0000313" key="8">
    <source>
        <dbReference type="EMBL" id="KAL2852907.1"/>
    </source>
</evidence>
<feature type="region of interest" description="Disordered" evidence="6">
    <location>
        <begin position="164"/>
        <end position="190"/>
    </location>
</feature>
<evidence type="ECO:0000259" key="7">
    <source>
        <dbReference type="PROSITE" id="PS01124"/>
    </source>
</evidence>
<accession>A0ABR4KKU8</accession>
<dbReference type="PROSITE" id="PS01124">
    <property type="entry name" value="HTH_ARAC_FAMILY_2"/>
    <property type="match status" value="1"/>
</dbReference>
<evidence type="ECO:0000256" key="5">
    <source>
        <dbReference type="ARBA" id="ARBA00023163"/>
    </source>
</evidence>
<feature type="domain" description="HTH araC/xylS-type" evidence="7">
    <location>
        <begin position="127"/>
        <end position="160"/>
    </location>
</feature>
<name>A0ABR4KKU8_9EURO</name>
<proteinExistence type="predicted"/>
<feature type="region of interest" description="Disordered" evidence="6">
    <location>
        <begin position="1"/>
        <end position="29"/>
    </location>
</feature>
<dbReference type="InterPro" id="IPR018060">
    <property type="entry name" value="HTH_AraC"/>
</dbReference>
<keyword evidence="9" id="KW-1185">Reference proteome</keyword>
<dbReference type="SUPFAM" id="SSF46689">
    <property type="entry name" value="Homeodomain-like"/>
    <property type="match status" value="1"/>
</dbReference>
<dbReference type="Gene3D" id="1.10.10.60">
    <property type="entry name" value="Homeodomain-like"/>
    <property type="match status" value="1"/>
</dbReference>
<keyword evidence="3" id="KW-0805">Transcription regulation</keyword>
<evidence type="ECO:0000256" key="4">
    <source>
        <dbReference type="ARBA" id="ARBA00023159"/>
    </source>
</evidence>
<keyword evidence="2" id="KW-0808">Transferase</keyword>
<feature type="compositionally biased region" description="Low complexity" evidence="6">
    <location>
        <begin position="17"/>
        <end position="29"/>
    </location>
</feature>
<dbReference type="Gene3D" id="3.40.10.10">
    <property type="entry name" value="DNA Methylphosphotriester Repair Domain"/>
    <property type="match status" value="1"/>
</dbReference>
<protein>
    <submittedName>
        <fullName evidence="8">Metal binding domain of Ada-domain-containing protein</fullName>
    </submittedName>
</protein>
<dbReference type="EMBL" id="JBFXLU010000022">
    <property type="protein sequence ID" value="KAL2852907.1"/>
    <property type="molecule type" value="Genomic_DNA"/>
</dbReference>
<gene>
    <name evidence="8" type="ORF">BJY01DRAFT_207467</name>
</gene>
<dbReference type="Proteomes" id="UP001610446">
    <property type="component" value="Unassembled WGS sequence"/>
</dbReference>
<keyword evidence="5" id="KW-0804">Transcription</keyword>
<evidence type="ECO:0000313" key="9">
    <source>
        <dbReference type="Proteomes" id="UP001610446"/>
    </source>
</evidence>
<reference evidence="8 9" key="1">
    <citation type="submission" date="2024-07" db="EMBL/GenBank/DDBJ databases">
        <title>Section-level genome sequencing and comparative genomics of Aspergillus sections Usti and Cavernicolus.</title>
        <authorList>
            <consortium name="Lawrence Berkeley National Laboratory"/>
            <person name="Nybo J.L."/>
            <person name="Vesth T.C."/>
            <person name="Theobald S."/>
            <person name="Frisvad J.C."/>
            <person name="Larsen T.O."/>
            <person name="Kjaerboelling I."/>
            <person name="Rothschild-Mancinelli K."/>
            <person name="Lyhne E.K."/>
            <person name="Kogle M.E."/>
            <person name="Barry K."/>
            <person name="Clum A."/>
            <person name="Na H."/>
            <person name="Ledsgaard L."/>
            <person name="Lin J."/>
            <person name="Lipzen A."/>
            <person name="Kuo A."/>
            <person name="Riley R."/>
            <person name="Mondo S."/>
            <person name="Labutti K."/>
            <person name="Haridas S."/>
            <person name="Pangalinan J."/>
            <person name="Salamov A.A."/>
            <person name="Simmons B.A."/>
            <person name="Magnuson J.K."/>
            <person name="Chen J."/>
            <person name="Drula E."/>
            <person name="Henrissat B."/>
            <person name="Wiebenga A."/>
            <person name="Lubbers R.J."/>
            <person name="Gomes A.C."/>
            <person name="Makela M.R."/>
            <person name="Stajich J."/>
            <person name="Grigoriev I.V."/>
            <person name="Mortensen U.H."/>
            <person name="De Vries R.P."/>
            <person name="Baker S.E."/>
            <person name="Andersen M.R."/>
        </authorList>
    </citation>
    <scope>NUCLEOTIDE SEQUENCE [LARGE SCALE GENOMIC DNA]</scope>
    <source>
        <strain evidence="8 9">CBS 123904</strain>
    </source>
</reference>
<sequence>MSRKTTPQKLPPFPKLSDSSTWSSTSTSGSASTRWQAVVARDATATGFVYAVITTKIYCRPSCSARLARRANVEFYDTPAQAERAGFRACKRCKPESLKPAVNPQIGLVQRACRTIREDIGAGRKPTLGKIAGEAGQTPSHFHRVFKKVMGVTPGKYAEGVLSEERATDSASGDGGGAGDVRENEGPLEGVAGYGNENVNFALFQPWDDKVCADLDAWLMGCENWDDTTRTVGDEAATVLWNDFDALIASEAQFASEESLSCPLTGKSSITDSPDPDLEALQEGRASSSVGV</sequence>
<dbReference type="SUPFAM" id="SSF57884">
    <property type="entry name" value="Ada DNA repair protein, N-terminal domain (N-Ada 10)"/>
    <property type="match status" value="1"/>
</dbReference>
<dbReference type="InterPro" id="IPR035451">
    <property type="entry name" value="Ada-like_dom_sf"/>
</dbReference>
<evidence type="ECO:0000256" key="6">
    <source>
        <dbReference type="SAM" id="MobiDB-lite"/>
    </source>
</evidence>
<comment type="caution">
    <text evidence="8">The sequence shown here is derived from an EMBL/GenBank/DDBJ whole genome shotgun (WGS) entry which is preliminary data.</text>
</comment>
<keyword evidence="2" id="KW-0489">Methyltransferase</keyword>
<organism evidence="8 9">
    <name type="scientific">Aspergillus pseudoustus</name>
    <dbReference type="NCBI Taxonomy" id="1810923"/>
    <lineage>
        <taxon>Eukaryota</taxon>
        <taxon>Fungi</taxon>
        <taxon>Dikarya</taxon>
        <taxon>Ascomycota</taxon>
        <taxon>Pezizomycotina</taxon>
        <taxon>Eurotiomycetes</taxon>
        <taxon>Eurotiomycetidae</taxon>
        <taxon>Eurotiales</taxon>
        <taxon>Aspergillaceae</taxon>
        <taxon>Aspergillus</taxon>
        <taxon>Aspergillus subgen. Nidulantes</taxon>
    </lineage>
</organism>
<evidence type="ECO:0000256" key="2">
    <source>
        <dbReference type="ARBA" id="ARBA00022603"/>
    </source>
</evidence>
<dbReference type="InterPro" id="IPR009057">
    <property type="entry name" value="Homeodomain-like_sf"/>
</dbReference>
<evidence type="ECO:0000256" key="1">
    <source>
        <dbReference type="ARBA" id="ARBA00001947"/>
    </source>
</evidence>
<keyword evidence="4" id="KW-0010">Activator</keyword>
<dbReference type="Pfam" id="PF02805">
    <property type="entry name" value="Ada_Zn_binding"/>
    <property type="match status" value="1"/>
</dbReference>